<dbReference type="Proteomes" id="UP000717585">
    <property type="component" value="Unassembled WGS sequence"/>
</dbReference>
<keyword evidence="3" id="KW-1185">Reference proteome</keyword>
<comment type="caution">
    <text evidence="2">The sequence shown here is derived from an EMBL/GenBank/DDBJ whole genome shotgun (WGS) entry which is preliminary data.</text>
</comment>
<name>A0A8J6E1A8_9EUKA</name>
<evidence type="ECO:0000256" key="1">
    <source>
        <dbReference type="SAM" id="MobiDB-lite"/>
    </source>
</evidence>
<reference evidence="2" key="1">
    <citation type="submission" date="2021-05" db="EMBL/GenBank/DDBJ databases">
        <title>A free-living protist that lacks canonical eukaryotic 1 DNA replication and segregation systems.</title>
        <authorList>
            <person name="Salas-Leiva D.E."/>
            <person name="Tromer E.C."/>
            <person name="Curtis B.A."/>
            <person name="Jerlstrom-Hultqvist J."/>
            <person name="Kolisko M."/>
            <person name="Yi Z."/>
            <person name="Salas-Leiva J.S."/>
            <person name="Gallot-Lavallee L."/>
            <person name="Kops G.J.P.L."/>
            <person name="Archibald J.M."/>
            <person name="Simpson A.G.B."/>
            <person name="Roger A.J."/>
        </authorList>
    </citation>
    <scope>NUCLEOTIDE SEQUENCE</scope>
    <source>
        <strain evidence="2">BICM</strain>
    </source>
</reference>
<evidence type="ECO:0000313" key="3">
    <source>
        <dbReference type="Proteomes" id="UP000717585"/>
    </source>
</evidence>
<proteinExistence type="predicted"/>
<evidence type="ECO:0000313" key="2">
    <source>
        <dbReference type="EMBL" id="KAG9390397.1"/>
    </source>
</evidence>
<organism evidence="2 3">
    <name type="scientific">Carpediemonas membranifera</name>
    <dbReference type="NCBI Taxonomy" id="201153"/>
    <lineage>
        <taxon>Eukaryota</taxon>
        <taxon>Metamonada</taxon>
        <taxon>Carpediemonas-like organisms</taxon>
        <taxon>Carpediemonas</taxon>
    </lineage>
</organism>
<feature type="region of interest" description="Disordered" evidence="1">
    <location>
        <begin position="115"/>
        <end position="195"/>
    </location>
</feature>
<accession>A0A8J6E1A8</accession>
<feature type="compositionally biased region" description="Acidic residues" evidence="1">
    <location>
        <begin position="177"/>
        <end position="195"/>
    </location>
</feature>
<sequence>MPPRFPKGGAAAAVKNMIPKTYPDLKRPPIEMPREDQAAHVAQQWSQRLFARIAAGTALLPSTPDEFAAAGWTGPNISSKLDPAIRKTLSEVPKELRRPPPFAWAEFKDTHAKLSKRKARSGLDAELYVDADTDEEDGREKKRDNEASTFADDVDEVAPEDSSDEEADFDTVRQVDFEDGMDEEEEAADDEAVYE</sequence>
<feature type="compositionally biased region" description="Acidic residues" evidence="1">
    <location>
        <begin position="127"/>
        <end position="137"/>
    </location>
</feature>
<dbReference type="AlphaFoldDB" id="A0A8J6E1A8"/>
<gene>
    <name evidence="2" type="ORF">J8273_7747</name>
</gene>
<dbReference type="EMBL" id="JAHDYR010000064">
    <property type="protein sequence ID" value="KAG9390397.1"/>
    <property type="molecule type" value="Genomic_DNA"/>
</dbReference>
<protein>
    <submittedName>
        <fullName evidence="2">Uncharacterized protein</fullName>
    </submittedName>
</protein>
<feature type="compositionally biased region" description="Acidic residues" evidence="1">
    <location>
        <begin position="152"/>
        <end position="169"/>
    </location>
</feature>